<comment type="similarity">
    <text evidence="1 3">Belongs to the TPP enzyme family.</text>
</comment>
<dbReference type="Gene3D" id="3.40.50.970">
    <property type="match status" value="2"/>
</dbReference>
<evidence type="ECO:0000256" key="2">
    <source>
        <dbReference type="ARBA" id="ARBA00023052"/>
    </source>
</evidence>
<dbReference type="SUPFAM" id="SSF52467">
    <property type="entry name" value="DHS-like NAD/FAD-binding domain"/>
    <property type="match status" value="1"/>
</dbReference>
<dbReference type="Pfam" id="PF02776">
    <property type="entry name" value="TPP_enzyme_N"/>
    <property type="match status" value="1"/>
</dbReference>
<dbReference type="GO" id="GO:0009099">
    <property type="term" value="P:L-valine biosynthetic process"/>
    <property type="evidence" value="ECO:0007669"/>
    <property type="project" value="TreeGrafter"/>
</dbReference>
<gene>
    <name evidence="7" type="ORF">DVS81_05715</name>
</gene>
<dbReference type="AlphaFoldDB" id="A0A369XPU3"/>
<sequence length="607" mass="65947">MITVASYLANRFAEHGHRHVFLVTGGGAMFLNDALCHHPDIAPVFFHHEQAAAMAAEAYARVAERPPILNVTTGPGGINALNGVFGAWTDSVPMIVISGQVKRATCLATTPLAGLRQLGDQECEIVPMVRGITKYAALVERPEDIAWHLDQAVLLATSGRPGPVWLDIPIDVQSATVDPGELRRFVPACATGDTTSMPDIKRIVERLHSAHRPVILTGSGVRAARATVEFDAVIQRLGIPVTTAWTHDLIASDDPLFCGRPGTIGTRAGNFTVQNADLLLILGSRLNVRQVSYNWQAFAPQAFKIQVDIDQAELNKPTVKPDLPIVADLKHFLTAFAKTLDDWRPTATHQAWLAWCKQRLLDYPNVRPEQRVTAGATINPYHFIETLFEQLASDDIVACGNATATIVPFQAAAIKRGMRMFSNSGSASMGYDLPAAIGAYFGALAGRNQQRRVVCLAGDGSIMMNIQELQTVAQHQLPLKIFVLDNCGYLSIRSSQNSFFGRLAGAGPESGVALPDFVAIAKAFGIPASRLDAADFAKRLPDILDAPGPQLCQVMLDEKQSFEPRTSSRQLDDGRIVSAPLEDMYPFLDREELARNLWSPNDADPPA</sequence>
<dbReference type="EMBL" id="QPGA01000007">
    <property type="protein sequence ID" value="RDE51425.1"/>
    <property type="molecule type" value="Genomic_DNA"/>
</dbReference>
<feature type="domain" description="Thiamine pyrophosphate enzyme central" evidence="4">
    <location>
        <begin position="200"/>
        <end position="335"/>
    </location>
</feature>
<dbReference type="InterPro" id="IPR029035">
    <property type="entry name" value="DHS-like_NAD/FAD-binding_dom"/>
</dbReference>
<dbReference type="PANTHER" id="PTHR18968:SF142">
    <property type="entry name" value="ACETOLACTATE SYNTHASE"/>
    <property type="match status" value="1"/>
</dbReference>
<dbReference type="GO" id="GO:0030976">
    <property type="term" value="F:thiamine pyrophosphate binding"/>
    <property type="evidence" value="ECO:0007669"/>
    <property type="project" value="InterPro"/>
</dbReference>
<dbReference type="GO" id="GO:0009097">
    <property type="term" value="P:isoleucine biosynthetic process"/>
    <property type="evidence" value="ECO:0007669"/>
    <property type="project" value="TreeGrafter"/>
</dbReference>
<feature type="domain" description="Thiamine pyrophosphate enzyme N-terminal TPP-binding" evidence="6">
    <location>
        <begin position="3"/>
        <end position="105"/>
    </location>
</feature>
<dbReference type="InterPro" id="IPR011766">
    <property type="entry name" value="TPP_enzyme_TPP-bd"/>
</dbReference>
<keyword evidence="2 3" id="KW-0786">Thiamine pyrophosphate</keyword>
<evidence type="ECO:0000259" key="4">
    <source>
        <dbReference type="Pfam" id="PF00205"/>
    </source>
</evidence>
<accession>A0A369XPU3</accession>
<dbReference type="InterPro" id="IPR029061">
    <property type="entry name" value="THDP-binding"/>
</dbReference>
<evidence type="ECO:0000259" key="5">
    <source>
        <dbReference type="Pfam" id="PF02775"/>
    </source>
</evidence>
<dbReference type="Pfam" id="PF02775">
    <property type="entry name" value="TPP_enzyme_C"/>
    <property type="match status" value="1"/>
</dbReference>
<dbReference type="GO" id="GO:0000287">
    <property type="term" value="F:magnesium ion binding"/>
    <property type="evidence" value="ECO:0007669"/>
    <property type="project" value="InterPro"/>
</dbReference>
<feature type="domain" description="Thiamine pyrophosphate enzyme TPP-binding" evidence="5">
    <location>
        <begin position="410"/>
        <end position="554"/>
    </location>
</feature>
<dbReference type="GO" id="GO:0003984">
    <property type="term" value="F:acetolactate synthase activity"/>
    <property type="evidence" value="ECO:0007669"/>
    <property type="project" value="TreeGrafter"/>
</dbReference>
<dbReference type="InterPro" id="IPR012000">
    <property type="entry name" value="Thiamin_PyroP_enz_cen_dom"/>
</dbReference>
<dbReference type="CDD" id="cd00568">
    <property type="entry name" value="TPP_enzymes"/>
    <property type="match status" value="1"/>
</dbReference>
<protein>
    <submittedName>
        <fullName evidence="7">Thiamine pyrophosphate-binding protein</fullName>
    </submittedName>
</protein>
<evidence type="ECO:0000313" key="8">
    <source>
        <dbReference type="Proteomes" id="UP000253831"/>
    </source>
</evidence>
<evidence type="ECO:0000313" key="7">
    <source>
        <dbReference type="EMBL" id="RDE51425.1"/>
    </source>
</evidence>
<dbReference type="Pfam" id="PF00205">
    <property type="entry name" value="TPP_enzyme_M"/>
    <property type="match status" value="1"/>
</dbReference>
<dbReference type="CDD" id="cd07035">
    <property type="entry name" value="TPP_PYR_POX_like"/>
    <property type="match status" value="1"/>
</dbReference>
<comment type="caution">
    <text evidence="7">The sequence shown here is derived from an EMBL/GenBank/DDBJ whole genome shotgun (WGS) entry which is preliminary data.</text>
</comment>
<evidence type="ECO:0000256" key="3">
    <source>
        <dbReference type="RuleBase" id="RU362132"/>
    </source>
</evidence>
<organism evidence="7 8">
    <name type="scientific">Candidatus Accumulibacter meliphilus</name>
    <dbReference type="NCBI Taxonomy" id="2211374"/>
    <lineage>
        <taxon>Bacteria</taxon>
        <taxon>Pseudomonadati</taxon>
        <taxon>Pseudomonadota</taxon>
        <taxon>Betaproteobacteria</taxon>
        <taxon>Candidatus Accumulibacter</taxon>
    </lineage>
</organism>
<reference evidence="7 8" key="1">
    <citation type="submission" date="2018-05" db="EMBL/GenBank/DDBJ databases">
        <title>Integrated omic analyses show evidence that a Ca. Accumulibacter phosphatis strain performs denitrification under micro-aerobic conditions.</title>
        <authorList>
            <person name="Camejo P.Y."/>
            <person name="Katherine M.D."/>
            <person name="Daniel N.R."/>
        </authorList>
    </citation>
    <scope>NUCLEOTIDE SEQUENCE [LARGE SCALE GENOMIC DNA]</scope>
    <source>
        <strain evidence="7">UW-LDO-IC</strain>
    </source>
</reference>
<name>A0A369XPU3_9PROT</name>
<evidence type="ECO:0000259" key="6">
    <source>
        <dbReference type="Pfam" id="PF02776"/>
    </source>
</evidence>
<proteinExistence type="inferred from homology"/>
<dbReference type="Gene3D" id="3.40.50.1220">
    <property type="entry name" value="TPP-binding domain"/>
    <property type="match status" value="1"/>
</dbReference>
<evidence type="ECO:0000256" key="1">
    <source>
        <dbReference type="ARBA" id="ARBA00007812"/>
    </source>
</evidence>
<dbReference type="GO" id="GO:0050660">
    <property type="term" value="F:flavin adenine dinucleotide binding"/>
    <property type="evidence" value="ECO:0007669"/>
    <property type="project" value="TreeGrafter"/>
</dbReference>
<dbReference type="SUPFAM" id="SSF52518">
    <property type="entry name" value="Thiamin diphosphate-binding fold (THDP-binding)"/>
    <property type="match status" value="2"/>
</dbReference>
<dbReference type="InterPro" id="IPR012001">
    <property type="entry name" value="Thiamin_PyroP_enz_TPP-bd_dom"/>
</dbReference>
<dbReference type="Proteomes" id="UP000253831">
    <property type="component" value="Unassembled WGS sequence"/>
</dbReference>
<dbReference type="InterPro" id="IPR045229">
    <property type="entry name" value="TPP_enz"/>
</dbReference>
<dbReference type="PANTHER" id="PTHR18968">
    <property type="entry name" value="THIAMINE PYROPHOSPHATE ENZYMES"/>
    <property type="match status" value="1"/>
</dbReference>
<dbReference type="GO" id="GO:0005948">
    <property type="term" value="C:acetolactate synthase complex"/>
    <property type="evidence" value="ECO:0007669"/>
    <property type="project" value="TreeGrafter"/>
</dbReference>